<evidence type="ECO:0000313" key="1">
    <source>
        <dbReference type="EMBL" id="TNN52533.1"/>
    </source>
</evidence>
<dbReference type="Proteomes" id="UP000314294">
    <property type="component" value="Unassembled WGS sequence"/>
</dbReference>
<dbReference type="EMBL" id="SRLO01000544">
    <property type="protein sequence ID" value="TNN52533.1"/>
    <property type="molecule type" value="Genomic_DNA"/>
</dbReference>
<reference evidence="1 2" key="1">
    <citation type="submission" date="2019-03" db="EMBL/GenBank/DDBJ databases">
        <title>First draft genome of Liparis tanakae, snailfish: a comprehensive survey of snailfish specific genes.</title>
        <authorList>
            <person name="Kim W."/>
            <person name="Song I."/>
            <person name="Jeong J.-H."/>
            <person name="Kim D."/>
            <person name="Kim S."/>
            <person name="Ryu S."/>
            <person name="Song J.Y."/>
            <person name="Lee S.K."/>
        </authorList>
    </citation>
    <scope>NUCLEOTIDE SEQUENCE [LARGE SCALE GENOMIC DNA]</scope>
    <source>
        <tissue evidence="1">Muscle</tissue>
    </source>
</reference>
<proteinExistence type="predicted"/>
<accession>A0A4Z2GHY7</accession>
<name>A0A4Z2GHY7_9TELE</name>
<evidence type="ECO:0000313" key="2">
    <source>
        <dbReference type="Proteomes" id="UP000314294"/>
    </source>
</evidence>
<keyword evidence="2" id="KW-1185">Reference proteome</keyword>
<sequence length="175" mass="18999">MNYHNDASSNRLPRFKGPFLTVLSDGFTDVSGVSGEDVRALLTAHWSSRSHRTVTSTGVDQPEAWRCCGLEVGDLALTLWCRAHSSSANQQKDRSSLQTHTKYSRCSRPAGTPSLGTQRGGCVSVCVCVCVCGCVCVCECVCVRDSQQSAQHAGERRDADPPRDAHTDVVVEHFL</sequence>
<dbReference type="AlphaFoldDB" id="A0A4Z2GHY7"/>
<gene>
    <name evidence="1" type="ORF">EYF80_037300</name>
</gene>
<comment type="caution">
    <text evidence="1">The sequence shown here is derived from an EMBL/GenBank/DDBJ whole genome shotgun (WGS) entry which is preliminary data.</text>
</comment>
<protein>
    <submittedName>
        <fullName evidence="1">Uncharacterized protein</fullName>
    </submittedName>
</protein>
<organism evidence="1 2">
    <name type="scientific">Liparis tanakae</name>
    <name type="common">Tanaka's snailfish</name>
    <dbReference type="NCBI Taxonomy" id="230148"/>
    <lineage>
        <taxon>Eukaryota</taxon>
        <taxon>Metazoa</taxon>
        <taxon>Chordata</taxon>
        <taxon>Craniata</taxon>
        <taxon>Vertebrata</taxon>
        <taxon>Euteleostomi</taxon>
        <taxon>Actinopterygii</taxon>
        <taxon>Neopterygii</taxon>
        <taxon>Teleostei</taxon>
        <taxon>Neoteleostei</taxon>
        <taxon>Acanthomorphata</taxon>
        <taxon>Eupercaria</taxon>
        <taxon>Perciformes</taxon>
        <taxon>Cottioidei</taxon>
        <taxon>Cottales</taxon>
        <taxon>Liparidae</taxon>
        <taxon>Liparis</taxon>
    </lineage>
</organism>